<proteinExistence type="predicted"/>
<accession>A0A9I9CVC9</accession>
<dbReference type="EnsemblPlants" id="MELO3C009059.2.1">
    <property type="protein sequence ID" value="MELO3C009059.2.1"/>
    <property type="gene ID" value="MELO3C009059.2"/>
</dbReference>
<dbReference type="AlphaFoldDB" id="A0A9I9CVC9"/>
<protein>
    <submittedName>
        <fullName evidence="2">Uncharacterized protein</fullName>
    </submittedName>
</protein>
<organism evidence="2">
    <name type="scientific">Cucumis melo</name>
    <name type="common">Muskmelon</name>
    <dbReference type="NCBI Taxonomy" id="3656"/>
    <lineage>
        <taxon>Eukaryota</taxon>
        <taxon>Viridiplantae</taxon>
        <taxon>Streptophyta</taxon>
        <taxon>Embryophyta</taxon>
        <taxon>Tracheophyta</taxon>
        <taxon>Spermatophyta</taxon>
        <taxon>Magnoliopsida</taxon>
        <taxon>eudicotyledons</taxon>
        <taxon>Gunneridae</taxon>
        <taxon>Pentapetalae</taxon>
        <taxon>rosids</taxon>
        <taxon>fabids</taxon>
        <taxon>Cucurbitales</taxon>
        <taxon>Cucurbitaceae</taxon>
        <taxon>Benincaseae</taxon>
        <taxon>Cucumis</taxon>
    </lineage>
</organism>
<sequence>MPQEKRKKKQTLRGADDPSKRIEEAIPHADEFSASQQLPPRENDTYQKFIEALNSLQPKTDKRHSIERLKHLKATVFEGSINPEDVED</sequence>
<evidence type="ECO:0000256" key="1">
    <source>
        <dbReference type="SAM" id="MobiDB-lite"/>
    </source>
</evidence>
<evidence type="ECO:0000313" key="2">
    <source>
        <dbReference type="EnsemblPlants" id="MELO3C009059.2.1"/>
    </source>
</evidence>
<dbReference type="Gramene" id="MELO3C009059.2.1">
    <property type="protein sequence ID" value="MELO3C009059.2.1"/>
    <property type="gene ID" value="MELO3C009059.2"/>
</dbReference>
<feature type="region of interest" description="Disordered" evidence="1">
    <location>
        <begin position="1"/>
        <end position="21"/>
    </location>
</feature>
<name>A0A9I9CVC9_CUCME</name>
<reference evidence="2" key="1">
    <citation type="submission" date="2023-03" db="UniProtKB">
        <authorList>
            <consortium name="EnsemblPlants"/>
        </authorList>
    </citation>
    <scope>IDENTIFICATION</scope>
</reference>
<feature type="compositionally biased region" description="Basic residues" evidence="1">
    <location>
        <begin position="1"/>
        <end position="11"/>
    </location>
</feature>